<sequence>MVLDAKGLRALAHPLRVRLVGLLRTHGPSTA</sequence>
<proteinExistence type="predicted"/>
<feature type="non-terminal residue" evidence="1">
    <location>
        <position position="31"/>
    </location>
</feature>
<protein>
    <submittedName>
        <fullName evidence="1">Regulatory protein ArsR</fullName>
    </submittedName>
</protein>
<evidence type="ECO:0000313" key="2">
    <source>
        <dbReference type="Proteomes" id="UP000011740"/>
    </source>
</evidence>
<comment type="caution">
    <text evidence="1">The sequence shown here is derived from an EMBL/GenBank/DDBJ whole genome shotgun (WGS) entry which is preliminary data.</text>
</comment>
<evidence type="ECO:0000313" key="1">
    <source>
        <dbReference type="EMBL" id="EME98684.1"/>
    </source>
</evidence>
<accession>M3BGG2</accession>
<organism evidence="1 2">
    <name type="scientific">Streptomyces mobaraensis (strain ATCC 29032 / DSM 40847 / JCM 4168 / NBRC 13819 / NCIMB 11159 / IPCR 16-22)</name>
    <dbReference type="NCBI Taxonomy" id="1223523"/>
    <lineage>
        <taxon>Bacteria</taxon>
        <taxon>Bacillati</taxon>
        <taxon>Actinomycetota</taxon>
        <taxon>Actinomycetes</taxon>
        <taxon>Kitasatosporales</taxon>
        <taxon>Streptomycetaceae</taxon>
        <taxon>Streptomyces</taxon>
    </lineage>
</organism>
<reference evidence="1 2" key="1">
    <citation type="journal article" date="2013" name="Genome Announc.">
        <title>Whole-Genome Shotgun Assembly and Analysis of the Genome of Streptomyces mobaraensis DSM 40847, a Strain for Industrial Production of Microbial Transglutaminase.</title>
        <authorList>
            <person name="Yang H."/>
            <person name="He T."/>
            <person name="Wu W."/>
            <person name="Zhu W."/>
            <person name="Lu B."/>
            <person name="Sun W."/>
        </authorList>
    </citation>
    <scope>NUCLEOTIDE SEQUENCE [LARGE SCALE GENOMIC DNA]</scope>
    <source>
        <strain evidence="1 2">DSM 40847</strain>
    </source>
</reference>
<dbReference type="Proteomes" id="UP000011740">
    <property type="component" value="Unassembled WGS sequence"/>
</dbReference>
<dbReference type="AlphaFoldDB" id="M3BGG2"/>
<gene>
    <name evidence="1" type="ORF">H340_20378</name>
</gene>
<name>M3BGG2_STRM1</name>
<dbReference type="EMBL" id="AORZ01000070">
    <property type="protein sequence ID" value="EME98684.1"/>
    <property type="molecule type" value="Genomic_DNA"/>
</dbReference>